<organism evidence="3 4">
    <name type="scientific">Adineta steineri</name>
    <dbReference type="NCBI Taxonomy" id="433720"/>
    <lineage>
        <taxon>Eukaryota</taxon>
        <taxon>Metazoa</taxon>
        <taxon>Spiralia</taxon>
        <taxon>Gnathifera</taxon>
        <taxon>Rotifera</taxon>
        <taxon>Eurotatoria</taxon>
        <taxon>Bdelloidea</taxon>
        <taxon>Adinetida</taxon>
        <taxon>Adinetidae</taxon>
        <taxon>Adineta</taxon>
    </lineage>
</organism>
<dbReference type="Proteomes" id="UP000663832">
    <property type="component" value="Unassembled WGS sequence"/>
</dbReference>
<evidence type="ECO:0000256" key="1">
    <source>
        <dbReference type="SAM" id="MobiDB-lite"/>
    </source>
</evidence>
<feature type="region of interest" description="Disordered" evidence="1">
    <location>
        <begin position="20"/>
        <end position="55"/>
    </location>
</feature>
<name>A0A814GDN6_9BILA</name>
<comment type="caution">
    <text evidence="3">The sequence shown here is derived from an EMBL/GenBank/DDBJ whole genome shotgun (WGS) entry which is preliminary data.</text>
</comment>
<dbReference type="OrthoDB" id="10045951at2759"/>
<dbReference type="EMBL" id="CAJNOM010000077">
    <property type="protein sequence ID" value="CAF0994199.1"/>
    <property type="molecule type" value="Genomic_DNA"/>
</dbReference>
<sequence>MYGTGNNVGSNLGEQITDNWINQNVPGGVNSPMGEQLDNMMGGNPNPTIGQYVGGAPGVGGTPQYGSTPQYGGQYYR</sequence>
<dbReference type="EMBL" id="CAJNOI010000067">
    <property type="protein sequence ID" value="CAF0989539.1"/>
    <property type="molecule type" value="Genomic_DNA"/>
</dbReference>
<reference evidence="3" key="1">
    <citation type="submission" date="2021-02" db="EMBL/GenBank/DDBJ databases">
        <authorList>
            <person name="Nowell W R."/>
        </authorList>
    </citation>
    <scope>NUCLEOTIDE SEQUENCE</scope>
</reference>
<gene>
    <name evidence="2" type="ORF">BJG266_LOCUS15316</name>
    <name evidence="3" type="ORF">QVE165_LOCUS14566</name>
</gene>
<dbReference type="Proteomes" id="UP000663877">
    <property type="component" value="Unassembled WGS sequence"/>
</dbReference>
<accession>A0A814GDN6</accession>
<keyword evidence="4" id="KW-1185">Reference proteome</keyword>
<dbReference type="AlphaFoldDB" id="A0A814GDN6"/>
<proteinExistence type="predicted"/>
<evidence type="ECO:0000313" key="2">
    <source>
        <dbReference type="EMBL" id="CAF0989539.1"/>
    </source>
</evidence>
<evidence type="ECO:0000313" key="4">
    <source>
        <dbReference type="Proteomes" id="UP000663832"/>
    </source>
</evidence>
<evidence type="ECO:0000313" key="3">
    <source>
        <dbReference type="EMBL" id="CAF0994199.1"/>
    </source>
</evidence>
<protein>
    <submittedName>
        <fullName evidence="3">Uncharacterized protein</fullName>
    </submittedName>
</protein>